<dbReference type="AlphaFoldDB" id="A0A833WC98"/>
<dbReference type="EMBL" id="WSZM01001193">
    <property type="protein sequence ID" value="KAF4028010.1"/>
    <property type="molecule type" value="Genomic_DNA"/>
</dbReference>
<dbReference type="Proteomes" id="UP000602510">
    <property type="component" value="Unassembled WGS sequence"/>
</dbReference>
<sequence>MSDTAPDTMHRSKRNVSPWANSIIMTSVVHLEATIARGQQSSNSHRHEPVTGYAINRHGVVAVARLRVVRNVDMATIRGGVSQIPRATTVPMDQGTGPLLL</sequence>
<evidence type="ECO:0000313" key="1">
    <source>
        <dbReference type="EMBL" id="KAF4028010.1"/>
    </source>
</evidence>
<protein>
    <submittedName>
        <fullName evidence="1">Uncharacterized protein</fullName>
    </submittedName>
</protein>
<name>A0A833WC98_PHYIN</name>
<gene>
    <name evidence="1" type="ORF">GN244_ATG20339</name>
</gene>
<keyword evidence="2" id="KW-1185">Reference proteome</keyword>
<proteinExistence type="predicted"/>
<accession>A0A833WC98</accession>
<comment type="caution">
    <text evidence="1">The sequence shown here is derived from an EMBL/GenBank/DDBJ whole genome shotgun (WGS) entry which is preliminary data.</text>
</comment>
<evidence type="ECO:0000313" key="2">
    <source>
        <dbReference type="Proteomes" id="UP000602510"/>
    </source>
</evidence>
<organism evidence="1 2">
    <name type="scientific">Phytophthora infestans</name>
    <name type="common">Potato late blight agent</name>
    <name type="synonym">Botrytis infestans</name>
    <dbReference type="NCBI Taxonomy" id="4787"/>
    <lineage>
        <taxon>Eukaryota</taxon>
        <taxon>Sar</taxon>
        <taxon>Stramenopiles</taxon>
        <taxon>Oomycota</taxon>
        <taxon>Peronosporomycetes</taxon>
        <taxon>Peronosporales</taxon>
        <taxon>Peronosporaceae</taxon>
        <taxon>Phytophthora</taxon>
    </lineage>
</organism>
<reference evidence="1" key="1">
    <citation type="submission" date="2020-04" db="EMBL/GenBank/DDBJ databases">
        <title>Hybrid Assembly of Korean Phytophthora infestans isolates.</title>
        <authorList>
            <person name="Prokchorchik M."/>
            <person name="Lee Y."/>
            <person name="Seo J."/>
            <person name="Cho J.-H."/>
            <person name="Park Y.-E."/>
            <person name="Jang D.-C."/>
            <person name="Im J.-S."/>
            <person name="Choi J.-G."/>
            <person name="Park H.-J."/>
            <person name="Lee G.-B."/>
            <person name="Lee Y.-G."/>
            <person name="Hong S.-Y."/>
            <person name="Cho K."/>
            <person name="Sohn K.H."/>
        </authorList>
    </citation>
    <scope>NUCLEOTIDE SEQUENCE</scope>
    <source>
        <strain evidence="1">KR_1_A1</strain>
    </source>
</reference>